<organism evidence="2 3">
    <name type="scientific">Salinicoccus siamensis</name>
    <dbReference type="NCBI Taxonomy" id="381830"/>
    <lineage>
        <taxon>Bacteria</taxon>
        <taxon>Bacillati</taxon>
        <taxon>Bacillota</taxon>
        <taxon>Bacilli</taxon>
        <taxon>Bacillales</taxon>
        <taxon>Staphylococcaceae</taxon>
        <taxon>Salinicoccus</taxon>
    </lineage>
</organism>
<accession>A0ABV5Z4F9</accession>
<name>A0ABV5Z4F9_9STAP</name>
<evidence type="ECO:0000313" key="3">
    <source>
        <dbReference type="Proteomes" id="UP001589740"/>
    </source>
</evidence>
<dbReference type="Proteomes" id="UP001589740">
    <property type="component" value="Unassembled WGS sequence"/>
</dbReference>
<protein>
    <submittedName>
        <fullName evidence="2">Uncharacterized protein</fullName>
    </submittedName>
</protein>
<keyword evidence="1" id="KW-0175">Coiled coil</keyword>
<gene>
    <name evidence="2" type="ORF">ACFFLE_07765</name>
</gene>
<evidence type="ECO:0000256" key="1">
    <source>
        <dbReference type="SAM" id="Coils"/>
    </source>
</evidence>
<dbReference type="EMBL" id="JBHMAH010000024">
    <property type="protein sequence ID" value="MFB9861002.1"/>
    <property type="molecule type" value="Genomic_DNA"/>
</dbReference>
<feature type="coiled-coil region" evidence="1">
    <location>
        <begin position="3"/>
        <end position="30"/>
    </location>
</feature>
<proteinExistence type="predicted"/>
<evidence type="ECO:0000313" key="2">
    <source>
        <dbReference type="EMBL" id="MFB9861002.1"/>
    </source>
</evidence>
<sequence length="52" mass="6023">MIVDDVLETMNDAENALEKIYERIGEIEKTKIILTLKVATKRTQILLKSYLN</sequence>
<comment type="caution">
    <text evidence="2">The sequence shown here is derived from an EMBL/GenBank/DDBJ whole genome shotgun (WGS) entry which is preliminary data.</text>
</comment>
<reference evidence="2 3" key="1">
    <citation type="submission" date="2024-09" db="EMBL/GenBank/DDBJ databases">
        <authorList>
            <person name="Sun Q."/>
            <person name="Mori K."/>
        </authorList>
    </citation>
    <scope>NUCLEOTIDE SEQUENCE [LARGE SCALE GENOMIC DNA]</scope>
    <source>
        <strain evidence="2 3">JCM 12822</strain>
    </source>
</reference>
<keyword evidence="3" id="KW-1185">Reference proteome</keyword>
<dbReference type="RefSeq" id="WP_380570570.1">
    <property type="nucleotide sequence ID" value="NZ_JBHMAH010000024.1"/>
</dbReference>